<keyword evidence="1" id="KW-0808">Transferase</keyword>
<dbReference type="AlphaFoldDB" id="A0A951PKH0"/>
<evidence type="ECO:0000313" key="2">
    <source>
        <dbReference type="Proteomes" id="UP000753908"/>
    </source>
</evidence>
<dbReference type="PANTHER" id="PTHR43861">
    <property type="entry name" value="TRANS-ACONITATE 2-METHYLTRANSFERASE-RELATED"/>
    <property type="match status" value="1"/>
</dbReference>
<name>A0A951PKH0_9CYAN</name>
<keyword evidence="1" id="KW-0489">Methyltransferase</keyword>
<reference evidence="1" key="2">
    <citation type="journal article" date="2022" name="Microbiol. Resour. Announc.">
        <title>Metagenome Sequencing to Explore Phylogenomics of Terrestrial Cyanobacteria.</title>
        <authorList>
            <person name="Ward R.D."/>
            <person name="Stajich J.E."/>
            <person name="Johansen J.R."/>
            <person name="Huntemann M."/>
            <person name="Clum A."/>
            <person name="Foster B."/>
            <person name="Foster B."/>
            <person name="Roux S."/>
            <person name="Palaniappan K."/>
            <person name="Varghese N."/>
            <person name="Mukherjee S."/>
            <person name="Reddy T.B.K."/>
            <person name="Daum C."/>
            <person name="Copeland A."/>
            <person name="Chen I.A."/>
            <person name="Ivanova N.N."/>
            <person name="Kyrpides N.C."/>
            <person name="Shapiro N."/>
            <person name="Eloe-Fadrosh E.A."/>
            <person name="Pietrasiak N."/>
        </authorList>
    </citation>
    <scope>NUCLEOTIDE SEQUENCE</scope>
    <source>
        <strain evidence="1">CPER-KK1</strain>
    </source>
</reference>
<dbReference type="GO" id="GO:0032259">
    <property type="term" value="P:methylation"/>
    <property type="evidence" value="ECO:0007669"/>
    <property type="project" value="UniProtKB-KW"/>
</dbReference>
<accession>A0A951PKH0</accession>
<dbReference type="Proteomes" id="UP000753908">
    <property type="component" value="Unassembled WGS sequence"/>
</dbReference>
<organism evidence="1 2">
    <name type="scientific">Symplocastrum torsivum CPER-KK1</name>
    <dbReference type="NCBI Taxonomy" id="450513"/>
    <lineage>
        <taxon>Bacteria</taxon>
        <taxon>Bacillati</taxon>
        <taxon>Cyanobacteriota</taxon>
        <taxon>Cyanophyceae</taxon>
        <taxon>Oscillatoriophycideae</taxon>
        <taxon>Oscillatoriales</taxon>
        <taxon>Microcoleaceae</taxon>
        <taxon>Symplocastrum</taxon>
    </lineage>
</organism>
<protein>
    <submittedName>
        <fullName evidence="1">Class I SAM-dependent methyltransferase</fullName>
    </submittedName>
</protein>
<reference evidence="1" key="1">
    <citation type="submission" date="2021-05" db="EMBL/GenBank/DDBJ databases">
        <authorList>
            <person name="Pietrasiak N."/>
            <person name="Ward R."/>
            <person name="Stajich J.E."/>
            <person name="Kurbessoian T."/>
        </authorList>
    </citation>
    <scope>NUCLEOTIDE SEQUENCE</scope>
    <source>
        <strain evidence="1">CPER-KK1</strain>
    </source>
</reference>
<proteinExistence type="predicted"/>
<dbReference type="Pfam" id="PF13489">
    <property type="entry name" value="Methyltransf_23"/>
    <property type="match status" value="1"/>
</dbReference>
<comment type="caution">
    <text evidence="1">The sequence shown here is derived from an EMBL/GenBank/DDBJ whole genome shotgun (WGS) entry which is preliminary data.</text>
</comment>
<sequence length="241" mass="27449">MSYSQRILQQGNHLTRLAHRSRFGTILEAIGSTQYTQALDYGCGDGWLLKMAYEQNLVKQGVGVDIDWDMLSACKDLFADIPGFQFCQPHELSEKISPKSCDLIICTETLEHVGEPDKVLEQMLRYSKPGAKIVISVPIEIGPSLFFKQVGRYIANRKGNYGYERYQLGELFAASVLWDTNSFPSSHSLNKPLRSHKGFDYRKIQKLLQQKVTIERRILTPLPWFGSLLNSTIIWICSVKN</sequence>
<gene>
    <name evidence="1" type="ORF">KME25_12005</name>
</gene>
<dbReference type="EMBL" id="JAHHIF010000013">
    <property type="protein sequence ID" value="MBW4545152.1"/>
    <property type="molecule type" value="Genomic_DNA"/>
</dbReference>
<dbReference type="InterPro" id="IPR029063">
    <property type="entry name" value="SAM-dependent_MTases_sf"/>
</dbReference>
<dbReference type="CDD" id="cd02440">
    <property type="entry name" value="AdoMet_MTases"/>
    <property type="match status" value="1"/>
</dbReference>
<evidence type="ECO:0000313" key="1">
    <source>
        <dbReference type="EMBL" id="MBW4545152.1"/>
    </source>
</evidence>
<dbReference type="SUPFAM" id="SSF53335">
    <property type="entry name" value="S-adenosyl-L-methionine-dependent methyltransferases"/>
    <property type="match status" value="1"/>
</dbReference>
<dbReference type="Gene3D" id="3.40.50.150">
    <property type="entry name" value="Vaccinia Virus protein VP39"/>
    <property type="match status" value="1"/>
</dbReference>
<dbReference type="GO" id="GO:0008168">
    <property type="term" value="F:methyltransferase activity"/>
    <property type="evidence" value="ECO:0007669"/>
    <property type="project" value="UniProtKB-KW"/>
</dbReference>